<gene>
    <name evidence="1" type="ORF">Q605_AUC00552G0001</name>
</gene>
<feature type="non-terminal residue" evidence="1">
    <location>
        <position position="1"/>
    </location>
</feature>
<evidence type="ECO:0000313" key="2">
    <source>
        <dbReference type="Proteomes" id="UP000018852"/>
    </source>
</evidence>
<reference evidence="1 2" key="1">
    <citation type="submission" date="2013-12" db="EMBL/GenBank/DDBJ databases">
        <title>A Varibaculum cambriense genome reconstructed from a premature infant gut community with otherwise low bacterial novelty that shifts toward anaerobic metabolism during the third week of life.</title>
        <authorList>
            <person name="Brown C.T."/>
            <person name="Sharon I."/>
            <person name="Thomas B.C."/>
            <person name="Castelle C.J."/>
            <person name="Morowitz M.J."/>
            <person name="Banfield J.F."/>
        </authorList>
    </citation>
    <scope>NUCLEOTIDE SEQUENCE [LARGE SCALE GENOMIC DNA]</scope>
    <source>
        <strain evidence="2">DORA_12</strain>
    </source>
</reference>
<dbReference type="InterPro" id="IPR046618">
    <property type="entry name" value="DUF6731"/>
</dbReference>
<dbReference type="AlphaFoldDB" id="W1VJU1"/>
<evidence type="ECO:0000313" key="1">
    <source>
        <dbReference type="EMBL" id="ETJ05085.1"/>
    </source>
</evidence>
<comment type="caution">
    <text evidence="1">The sequence shown here is derived from an EMBL/GenBank/DDBJ whole genome shotgun (WGS) entry which is preliminary data.</text>
</comment>
<dbReference type="Proteomes" id="UP000018852">
    <property type="component" value="Unassembled WGS sequence"/>
</dbReference>
<dbReference type="Pfam" id="PF20505">
    <property type="entry name" value="DUF6731"/>
    <property type="match status" value="1"/>
</dbReference>
<organism evidence="1 2">
    <name type="scientific">Actinomyces urogenitalis DORA_12</name>
    <dbReference type="NCBI Taxonomy" id="1403939"/>
    <lineage>
        <taxon>Bacteria</taxon>
        <taxon>Bacillati</taxon>
        <taxon>Actinomycetota</taxon>
        <taxon>Actinomycetes</taxon>
        <taxon>Actinomycetales</taxon>
        <taxon>Actinomycetaceae</taxon>
        <taxon>Actinomyces</taxon>
    </lineage>
</organism>
<protein>
    <submittedName>
        <fullName evidence="1">Uncharacterized protein</fullName>
    </submittedName>
</protein>
<accession>W1VJU1</accession>
<name>W1VJU1_9ACTO</name>
<dbReference type="EMBL" id="AZLV01000552">
    <property type="protein sequence ID" value="ETJ05085.1"/>
    <property type="molecule type" value="Genomic_DNA"/>
</dbReference>
<sequence length="219" mass="23174">GVTAFGGPPTPLELGRGRLVEPTYVVPVPGTPYIATLGTSSGPRSGAVAEWLTHVGRYADSNLMIELLPVLRRDAFDRLQQATAATGFTVRLPANAEPGRLGHLGRMFDAARGFASEEGVLTVSFSLGRHKAGRDSETDLLDIVDEVARASEVPGAKHASANLRIPGSTGEQTRAVDFIADKLTTKVKLVVEDGAPLSHEAVVSRLVEAIGEARPHLPR</sequence>
<proteinExistence type="predicted"/>